<reference evidence="1" key="1">
    <citation type="submission" date="2020-01" db="EMBL/GenBank/DDBJ databases">
        <authorList>
            <person name="Mishra B."/>
        </authorList>
    </citation>
    <scope>NUCLEOTIDE SEQUENCE [LARGE SCALE GENOMIC DNA]</scope>
</reference>
<sequence length="148" mass="16880">MWNEQGWRIRGQGLSNFFLFECAGKRKTVSVDVCKVEQRKRELHGVVLCLRGVVTGVEVECGVSAPPPVWRAGLCPRRGWWRDLSDLDRFSQIWSFLLLVSHRGQRRFCLRRCAVVVPRIRVALGVSLGGVWLGRRPLTAELLVEDPL</sequence>
<evidence type="ECO:0000313" key="2">
    <source>
        <dbReference type="Proteomes" id="UP000467841"/>
    </source>
</evidence>
<dbReference type="EMBL" id="CACVBM020001295">
    <property type="protein sequence ID" value="CAA7044157.1"/>
    <property type="molecule type" value="Genomic_DNA"/>
</dbReference>
<proteinExistence type="predicted"/>
<protein>
    <submittedName>
        <fullName evidence="1">Uncharacterized protein</fullName>
    </submittedName>
</protein>
<keyword evidence="2" id="KW-1185">Reference proteome</keyword>
<dbReference type="Proteomes" id="UP000467841">
    <property type="component" value="Unassembled WGS sequence"/>
</dbReference>
<dbReference type="AlphaFoldDB" id="A0A6D2JWI2"/>
<accession>A0A6D2JWI2</accession>
<comment type="caution">
    <text evidence="1">The sequence shown here is derived from an EMBL/GenBank/DDBJ whole genome shotgun (WGS) entry which is preliminary data.</text>
</comment>
<organism evidence="1 2">
    <name type="scientific">Microthlaspi erraticum</name>
    <dbReference type="NCBI Taxonomy" id="1685480"/>
    <lineage>
        <taxon>Eukaryota</taxon>
        <taxon>Viridiplantae</taxon>
        <taxon>Streptophyta</taxon>
        <taxon>Embryophyta</taxon>
        <taxon>Tracheophyta</taxon>
        <taxon>Spermatophyta</taxon>
        <taxon>Magnoliopsida</taxon>
        <taxon>eudicotyledons</taxon>
        <taxon>Gunneridae</taxon>
        <taxon>Pentapetalae</taxon>
        <taxon>rosids</taxon>
        <taxon>malvids</taxon>
        <taxon>Brassicales</taxon>
        <taxon>Brassicaceae</taxon>
        <taxon>Coluteocarpeae</taxon>
        <taxon>Microthlaspi</taxon>
    </lineage>
</organism>
<name>A0A6D2JWI2_9BRAS</name>
<gene>
    <name evidence="1" type="ORF">MERR_LOCUS31392</name>
</gene>
<evidence type="ECO:0000313" key="1">
    <source>
        <dbReference type="EMBL" id="CAA7044157.1"/>
    </source>
</evidence>